<evidence type="ECO:0000256" key="7">
    <source>
        <dbReference type="PIRSR" id="PIRSR602401-1"/>
    </source>
</evidence>
<comment type="cofactor">
    <cofactor evidence="7">
        <name>heme</name>
        <dbReference type="ChEBI" id="CHEBI:30413"/>
    </cofactor>
</comment>
<keyword evidence="2 7" id="KW-0349">Heme</keyword>
<dbReference type="Proteomes" id="UP000307602">
    <property type="component" value="Unassembled WGS sequence"/>
</dbReference>
<reference evidence="9 10" key="1">
    <citation type="submission" date="2019-04" db="EMBL/GenBank/DDBJ databases">
        <authorList>
            <person name="Liu A."/>
        </authorList>
    </citation>
    <scope>NUCLEOTIDE SEQUENCE [LARGE SCALE GENOMIC DNA]</scope>
    <source>
        <strain evidence="9 10">RZ03</strain>
    </source>
</reference>
<name>A0A4S1DU18_9FLAO</name>
<organism evidence="9 10">
    <name type="scientific">Flavivirga rizhaonensis</name>
    <dbReference type="NCBI Taxonomy" id="2559571"/>
    <lineage>
        <taxon>Bacteria</taxon>
        <taxon>Pseudomonadati</taxon>
        <taxon>Bacteroidota</taxon>
        <taxon>Flavobacteriia</taxon>
        <taxon>Flavobacteriales</taxon>
        <taxon>Flavobacteriaceae</taxon>
        <taxon>Flavivirga</taxon>
    </lineage>
</organism>
<dbReference type="AlphaFoldDB" id="A0A4S1DU18"/>
<keyword evidence="6 8" id="KW-0503">Monooxygenase</keyword>
<evidence type="ECO:0000256" key="4">
    <source>
        <dbReference type="ARBA" id="ARBA00023002"/>
    </source>
</evidence>
<dbReference type="EMBL" id="SRSO01000031">
    <property type="protein sequence ID" value="TGV00918.1"/>
    <property type="molecule type" value="Genomic_DNA"/>
</dbReference>
<dbReference type="PRINTS" id="PR00385">
    <property type="entry name" value="P450"/>
</dbReference>
<dbReference type="InterPro" id="IPR050196">
    <property type="entry name" value="Cytochrome_P450_Monoox"/>
</dbReference>
<evidence type="ECO:0000256" key="8">
    <source>
        <dbReference type="RuleBase" id="RU000461"/>
    </source>
</evidence>
<keyword evidence="10" id="KW-1185">Reference proteome</keyword>
<dbReference type="GO" id="GO:0016705">
    <property type="term" value="F:oxidoreductase activity, acting on paired donors, with incorporation or reduction of molecular oxygen"/>
    <property type="evidence" value="ECO:0007669"/>
    <property type="project" value="InterPro"/>
</dbReference>
<keyword evidence="3 7" id="KW-0479">Metal-binding</keyword>
<dbReference type="PANTHER" id="PTHR24291">
    <property type="entry name" value="CYTOCHROME P450 FAMILY 4"/>
    <property type="match status" value="1"/>
</dbReference>
<evidence type="ECO:0000313" key="9">
    <source>
        <dbReference type="EMBL" id="TGV00918.1"/>
    </source>
</evidence>
<dbReference type="PRINTS" id="PR00463">
    <property type="entry name" value="EP450I"/>
</dbReference>
<dbReference type="InterPro" id="IPR017972">
    <property type="entry name" value="Cyt_P450_CS"/>
</dbReference>
<evidence type="ECO:0000256" key="2">
    <source>
        <dbReference type="ARBA" id="ARBA00022617"/>
    </source>
</evidence>
<proteinExistence type="inferred from homology"/>
<dbReference type="InterPro" id="IPR002401">
    <property type="entry name" value="Cyt_P450_E_grp-I"/>
</dbReference>
<dbReference type="Gene3D" id="1.10.630.10">
    <property type="entry name" value="Cytochrome P450"/>
    <property type="match status" value="1"/>
</dbReference>
<dbReference type="PANTHER" id="PTHR24291:SF50">
    <property type="entry name" value="BIFUNCTIONAL ALBAFLAVENONE MONOOXYGENASE_TERPENE SYNTHASE"/>
    <property type="match status" value="1"/>
</dbReference>
<evidence type="ECO:0000256" key="6">
    <source>
        <dbReference type="ARBA" id="ARBA00023033"/>
    </source>
</evidence>
<dbReference type="InterPro" id="IPR001128">
    <property type="entry name" value="Cyt_P450"/>
</dbReference>
<evidence type="ECO:0000256" key="3">
    <source>
        <dbReference type="ARBA" id="ARBA00022723"/>
    </source>
</evidence>
<dbReference type="InterPro" id="IPR036396">
    <property type="entry name" value="Cyt_P450_sf"/>
</dbReference>
<dbReference type="GO" id="GO:0005506">
    <property type="term" value="F:iron ion binding"/>
    <property type="evidence" value="ECO:0007669"/>
    <property type="project" value="InterPro"/>
</dbReference>
<evidence type="ECO:0000313" key="10">
    <source>
        <dbReference type="Proteomes" id="UP000307602"/>
    </source>
</evidence>
<feature type="binding site" description="axial binding residue" evidence="7">
    <location>
        <position position="394"/>
    </location>
    <ligand>
        <name>heme</name>
        <dbReference type="ChEBI" id="CHEBI:30413"/>
    </ligand>
    <ligandPart>
        <name>Fe</name>
        <dbReference type="ChEBI" id="CHEBI:18248"/>
    </ligandPart>
</feature>
<dbReference type="Pfam" id="PF00067">
    <property type="entry name" value="p450"/>
    <property type="match status" value="1"/>
</dbReference>
<keyword evidence="4 8" id="KW-0560">Oxidoreductase</keyword>
<gene>
    <name evidence="9" type="ORF">EM932_17550</name>
</gene>
<dbReference type="RefSeq" id="WP_135878512.1">
    <property type="nucleotide sequence ID" value="NZ_SRSO01000031.1"/>
</dbReference>
<dbReference type="OrthoDB" id="9764248at2"/>
<keyword evidence="5 7" id="KW-0408">Iron</keyword>
<dbReference type="GO" id="GO:0004497">
    <property type="term" value="F:monooxygenase activity"/>
    <property type="evidence" value="ECO:0007669"/>
    <property type="project" value="UniProtKB-KW"/>
</dbReference>
<evidence type="ECO:0000256" key="1">
    <source>
        <dbReference type="ARBA" id="ARBA00010617"/>
    </source>
</evidence>
<comment type="similarity">
    <text evidence="1 8">Belongs to the cytochrome P450 family.</text>
</comment>
<comment type="caution">
    <text evidence="9">The sequence shown here is derived from an EMBL/GenBank/DDBJ whole genome shotgun (WGS) entry which is preliminary data.</text>
</comment>
<dbReference type="GO" id="GO:0020037">
    <property type="term" value="F:heme binding"/>
    <property type="evidence" value="ECO:0007669"/>
    <property type="project" value="InterPro"/>
</dbReference>
<protein>
    <submittedName>
        <fullName evidence="9">Cytochrome P450</fullName>
    </submittedName>
</protein>
<evidence type="ECO:0000256" key="5">
    <source>
        <dbReference type="ARBA" id="ARBA00023004"/>
    </source>
</evidence>
<dbReference type="SUPFAM" id="SSF48264">
    <property type="entry name" value="Cytochrome P450"/>
    <property type="match status" value="1"/>
</dbReference>
<sequence length="445" mass="51865">MPKYKYPNKVPFYKFLIKSSTIAKNPIPFHNKWFNEVGDTFAIKSPFYGHIVLTRDAVVTKHMLQKNHKVYYKSKIQTTYLSKYVGYGLLTSSGDYWLKQRRLIQPAFHKEKIQNLVEIIDNAINVQVNRIDTEGFVDLYPIMNELAFEVVAKSLFNFSAERDTLKRLQFIIEKLQLFIVKELRMPYKKLWYTLTGEIKYHMKLVKESRSIINTIIDQRRESADEHDDLLDMLLSATYEDGTTMTNEQLIDEILILFVAGHETTANALTFTLKLLALNKEALTKVKTEVEETSAKNLTPLQEISQLNYTKCCVEESLRLYPPAWITDRVNIEDDKIDDYVLKKGTIIGASIYELHRNKNYWDNPEVFKPSRFFEENRKGIMPYYMPFGAGPRLCIGNNFAMYEMILAVNTILKKFHISTDNNTIKTNPLITLKPVDVKLKFTLKD</sequence>
<dbReference type="PROSITE" id="PS00086">
    <property type="entry name" value="CYTOCHROME_P450"/>
    <property type="match status" value="1"/>
</dbReference>
<accession>A0A4S1DU18</accession>